<organism evidence="6 7">
    <name type="scientific">Microbispora bryophytorum subsp. camponoti</name>
    <dbReference type="NCBI Taxonomy" id="1677852"/>
    <lineage>
        <taxon>Bacteria</taxon>
        <taxon>Bacillati</taxon>
        <taxon>Actinomycetota</taxon>
        <taxon>Actinomycetes</taxon>
        <taxon>Streptosporangiales</taxon>
        <taxon>Streptosporangiaceae</taxon>
        <taxon>Microbispora</taxon>
    </lineage>
</organism>
<dbReference type="PRINTS" id="PR00455">
    <property type="entry name" value="HTHTETR"/>
</dbReference>
<feature type="DNA-binding region" description="H-T-H motif" evidence="4">
    <location>
        <begin position="31"/>
        <end position="50"/>
    </location>
</feature>
<dbReference type="Gene3D" id="1.10.357.10">
    <property type="entry name" value="Tetracycline Repressor, domain 2"/>
    <property type="match status" value="1"/>
</dbReference>
<evidence type="ECO:0000256" key="4">
    <source>
        <dbReference type="PROSITE-ProRule" id="PRU00335"/>
    </source>
</evidence>
<dbReference type="SUPFAM" id="SSF48498">
    <property type="entry name" value="Tetracyclin repressor-like, C-terminal domain"/>
    <property type="match status" value="1"/>
</dbReference>
<dbReference type="InterPro" id="IPR050109">
    <property type="entry name" value="HTH-type_TetR-like_transc_reg"/>
</dbReference>
<dbReference type="InterPro" id="IPR036271">
    <property type="entry name" value="Tet_transcr_reg_TetR-rel_C_sf"/>
</dbReference>
<dbReference type="PANTHER" id="PTHR30055:SF234">
    <property type="entry name" value="HTH-TYPE TRANSCRIPTIONAL REGULATOR BETI"/>
    <property type="match status" value="1"/>
</dbReference>
<comment type="caution">
    <text evidence="6">The sequence shown here is derived from an EMBL/GenBank/DDBJ whole genome shotgun (WGS) entry which is preliminary data.</text>
</comment>
<gene>
    <name evidence="6" type="ORF">IEQ31_31535</name>
</gene>
<reference evidence="6 7" key="1">
    <citation type="submission" date="2020-09" db="EMBL/GenBank/DDBJ databases">
        <title>Actinomycete isolated from the Camponotus japonicus Mayr.</title>
        <authorList>
            <person name="Gong X."/>
        </authorList>
    </citation>
    <scope>NUCLEOTIDE SEQUENCE [LARGE SCALE GENOMIC DNA]</scope>
    <source>
        <strain evidence="6 7">2C-HV3</strain>
    </source>
</reference>
<name>A0ABR8LD75_9ACTN</name>
<evidence type="ECO:0000256" key="3">
    <source>
        <dbReference type="ARBA" id="ARBA00023163"/>
    </source>
</evidence>
<dbReference type="Pfam" id="PF00440">
    <property type="entry name" value="TetR_N"/>
    <property type="match status" value="1"/>
</dbReference>
<evidence type="ECO:0000256" key="2">
    <source>
        <dbReference type="ARBA" id="ARBA00023125"/>
    </source>
</evidence>
<dbReference type="Proteomes" id="UP000653231">
    <property type="component" value="Unassembled WGS sequence"/>
</dbReference>
<evidence type="ECO:0000313" key="6">
    <source>
        <dbReference type="EMBL" id="MBD3147677.1"/>
    </source>
</evidence>
<protein>
    <submittedName>
        <fullName evidence="6">TetR/AcrR family transcriptional regulator</fullName>
    </submittedName>
</protein>
<keyword evidence="1" id="KW-0805">Transcription regulation</keyword>
<keyword evidence="2 4" id="KW-0238">DNA-binding</keyword>
<feature type="domain" description="HTH tetR-type" evidence="5">
    <location>
        <begin position="8"/>
        <end position="68"/>
    </location>
</feature>
<keyword evidence="3" id="KW-0804">Transcription</keyword>
<dbReference type="InterPro" id="IPR025996">
    <property type="entry name" value="MT1864/Rv1816-like_C"/>
</dbReference>
<proteinExistence type="predicted"/>
<dbReference type="EMBL" id="JACXRZ010000034">
    <property type="protein sequence ID" value="MBD3147677.1"/>
    <property type="molecule type" value="Genomic_DNA"/>
</dbReference>
<dbReference type="PROSITE" id="PS50977">
    <property type="entry name" value="HTH_TETR_2"/>
    <property type="match status" value="1"/>
</dbReference>
<evidence type="ECO:0000256" key="1">
    <source>
        <dbReference type="ARBA" id="ARBA00023015"/>
    </source>
</evidence>
<keyword evidence="7" id="KW-1185">Reference proteome</keyword>
<evidence type="ECO:0000313" key="7">
    <source>
        <dbReference type="Proteomes" id="UP000653231"/>
    </source>
</evidence>
<evidence type="ECO:0000259" key="5">
    <source>
        <dbReference type="PROSITE" id="PS50977"/>
    </source>
</evidence>
<dbReference type="InterPro" id="IPR009057">
    <property type="entry name" value="Homeodomain-like_sf"/>
</dbReference>
<dbReference type="RefSeq" id="WP_191054855.1">
    <property type="nucleotide sequence ID" value="NZ_JACXRZ010000034.1"/>
</dbReference>
<dbReference type="Pfam" id="PF13305">
    <property type="entry name" value="TetR_C_33"/>
    <property type="match status" value="1"/>
</dbReference>
<sequence length="213" mass="22729">MSPRTADPAVRTRLIEAAARLLEAEGRQALTTRRLAAEVGVSTMAVYTHFGGMDELVTEVVRESYARLGRALAGVQETADPVTDLMALCRAYRSNALANTSLYATMLGFTPTSDDQRWGAQALQAPLSAIRRCLASGRFRPAEPLLLAHQAWCGVHGLVTLELGGYFFPSSLAEQCFEGLLRDFAVGAGDTVEAAARSLEASRSSRPGPAAAD</sequence>
<dbReference type="InterPro" id="IPR001647">
    <property type="entry name" value="HTH_TetR"/>
</dbReference>
<accession>A0ABR8LD75</accession>
<dbReference type="SUPFAM" id="SSF46689">
    <property type="entry name" value="Homeodomain-like"/>
    <property type="match status" value="1"/>
</dbReference>
<dbReference type="PANTHER" id="PTHR30055">
    <property type="entry name" value="HTH-TYPE TRANSCRIPTIONAL REGULATOR RUTR"/>
    <property type="match status" value="1"/>
</dbReference>